<evidence type="ECO:0000313" key="2">
    <source>
        <dbReference type="Proteomes" id="UP000297983"/>
    </source>
</evidence>
<name>A0A4R9AQT7_9MICO</name>
<dbReference type="Pfam" id="PF09661">
    <property type="entry name" value="DUF2398"/>
    <property type="match status" value="1"/>
</dbReference>
<dbReference type="AlphaFoldDB" id="A0A4R9AQT7"/>
<dbReference type="RefSeq" id="WP_134552588.1">
    <property type="nucleotide sequence ID" value="NZ_SOHL01000027.1"/>
</dbReference>
<gene>
    <name evidence="1" type="ORF">E3T50_13460</name>
</gene>
<organism evidence="1 2">
    <name type="scientific">Cryobacterium gelidum</name>
    <dbReference type="NCBI Taxonomy" id="1259164"/>
    <lineage>
        <taxon>Bacteria</taxon>
        <taxon>Bacillati</taxon>
        <taxon>Actinomycetota</taxon>
        <taxon>Actinomycetes</taxon>
        <taxon>Micrococcales</taxon>
        <taxon>Microbacteriaceae</taxon>
        <taxon>Cryobacterium</taxon>
    </lineage>
</organism>
<evidence type="ECO:0000313" key="1">
    <source>
        <dbReference type="EMBL" id="TFD68183.1"/>
    </source>
</evidence>
<dbReference type="InterPro" id="IPR013494">
    <property type="entry name" value="CHP02678"/>
</dbReference>
<dbReference type="EMBL" id="SOHL01000027">
    <property type="protein sequence ID" value="TFD68183.1"/>
    <property type="molecule type" value="Genomic_DNA"/>
</dbReference>
<sequence>MSDSTSYEIRDAARLLERHTFLTEARHPDVFLLVRRHSTELKRRFGETLGYRLIVESTFARLLKPPLPGTSPVRALHGPNGPVSPRVYQYVCLIAAALQAPGAADQWLISALVAQVRSDAATAEIVTGDSFTERRDLVTAVTLLARFGVVEETDGSAAEWGAGRDLEVLLSVNQTALSYLLANSLIVEARTDRPDRTLARRLVEDPILDRALLTDEEERIWSRDRGTLEDQLVDLFGLRLEVRREGALAWDFAEDATDEPFPGVGVPRQLALMFVTEVVTTHQPGNGGAVTVTDETVDEIITAILDTYRGHLRSDFESSDPSAAARATAAVISILSAVGLLTVGPGTVTVHPAAARYGATVTRRAAPKTAPAPQTAADFSLFDTLGEES</sequence>
<comment type="caution">
    <text evidence="1">The sequence shown here is derived from an EMBL/GenBank/DDBJ whole genome shotgun (WGS) entry which is preliminary data.</text>
</comment>
<accession>A0A4R9AQT7</accession>
<keyword evidence="2" id="KW-1185">Reference proteome</keyword>
<proteinExistence type="predicted"/>
<protein>
    <submittedName>
        <fullName evidence="1">DUF2398 family protein</fullName>
    </submittedName>
</protein>
<reference evidence="1 2" key="1">
    <citation type="submission" date="2019-03" db="EMBL/GenBank/DDBJ databases">
        <title>Genomics of glacier-inhabiting Cryobacterium strains.</title>
        <authorList>
            <person name="Liu Q."/>
            <person name="Xin Y.-H."/>
        </authorList>
    </citation>
    <scope>NUCLEOTIDE SEQUENCE [LARGE SCALE GENOMIC DNA]</scope>
    <source>
        <strain evidence="1 2">Hz16</strain>
    </source>
</reference>
<dbReference type="Proteomes" id="UP000297983">
    <property type="component" value="Unassembled WGS sequence"/>
</dbReference>